<accession>A0A6H3NNY7</accession>
<protein>
    <submittedName>
        <fullName evidence="1">Uncharacterized protein</fullName>
    </submittedName>
</protein>
<sequence length="282" mass="33618">MRKFPKTLKLLISLEHLPMTETNLKQIGLDWESMGFPFLRPAVVLDWKTEPLALGHSKLELELILSLRFWEGLYFWILPKQFSESKKNHLTESLRNKLFSQKRKSKPNSIFHQWKKFGNSPLSLVWMNLGYIKLRMELDLESNLFTNALPLSFEGEKKLYFRTGNLKTIHYLFSKKEFKFPYPKFAEVYIKTRDKHSDESLGKVFYTFLGYLLEKSTDEYLLPYWGFELILPESIRKQIPEEIWNLTNSHAPSLWREDHLFEKELEFRTVYPVSTSSLNHLK</sequence>
<dbReference type="OrthoDB" id="326486at2"/>
<organism evidence="1 2">
    <name type="scientific">Leptospira bandrabouensis</name>
    <dbReference type="NCBI Taxonomy" id="2484903"/>
    <lineage>
        <taxon>Bacteria</taxon>
        <taxon>Pseudomonadati</taxon>
        <taxon>Spirochaetota</taxon>
        <taxon>Spirochaetia</taxon>
        <taxon>Leptospirales</taxon>
        <taxon>Leptospiraceae</taxon>
        <taxon>Leptospira</taxon>
    </lineage>
</organism>
<keyword evidence="2" id="KW-1185">Reference proteome</keyword>
<dbReference type="AlphaFoldDB" id="A0A6H3NNY7"/>
<evidence type="ECO:0000313" key="2">
    <source>
        <dbReference type="Proteomes" id="UP000297649"/>
    </source>
</evidence>
<dbReference type="EMBL" id="RQHU01000025">
    <property type="protein sequence ID" value="TGN10763.1"/>
    <property type="molecule type" value="Genomic_DNA"/>
</dbReference>
<name>A0A6H3NNY7_9LEPT</name>
<dbReference type="Proteomes" id="UP000297649">
    <property type="component" value="Unassembled WGS sequence"/>
</dbReference>
<proteinExistence type="predicted"/>
<comment type="caution">
    <text evidence="1">The sequence shown here is derived from an EMBL/GenBank/DDBJ whole genome shotgun (WGS) entry which is preliminary data.</text>
</comment>
<gene>
    <name evidence="1" type="ORF">EHR08_19140</name>
</gene>
<evidence type="ECO:0000313" key="1">
    <source>
        <dbReference type="EMBL" id="TGN10763.1"/>
    </source>
</evidence>
<reference evidence="1" key="1">
    <citation type="journal article" date="2019" name="PLoS Negl. Trop. Dis.">
        <title>Revisiting the worldwide diversity of Leptospira species in the environment.</title>
        <authorList>
            <person name="Vincent A.T."/>
            <person name="Schiettekatte O."/>
            <person name="Bourhy P."/>
            <person name="Veyrier F.J."/>
            <person name="Picardeau M."/>
        </authorList>
    </citation>
    <scope>NUCLEOTIDE SEQUENCE [LARGE SCALE GENOMIC DNA]</scope>
    <source>
        <strain evidence="1">201601109</strain>
    </source>
</reference>
<dbReference type="RefSeq" id="WP_135743364.1">
    <property type="nucleotide sequence ID" value="NZ_JAIZBL010000002.1"/>
</dbReference>